<proteinExistence type="inferred from homology"/>
<comment type="caution">
    <text evidence="7">The sequence shown here is derived from an EMBL/GenBank/DDBJ whole genome shotgun (WGS) entry which is preliminary data.</text>
</comment>
<protein>
    <recommendedName>
        <fullName evidence="2">beta-fructofuranosidase</fullName>
        <ecNumber evidence="2">3.2.1.26</ecNumber>
    </recommendedName>
</protein>
<evidence type="ECO:0000256" key="2">
    <source>
        <dbReference type="ARBA" id="ARBA00012758"/>
    </source>
</evidence>
<evidence type="ECO:0000256" key="3">
    <source>
        <dbReference type="ARBA" id="ARBA00022801"/>
    </source>
</evidence>
<keyword evidence="3" id="KW-0378">Hydrolase</keyword>
<comment type="similarity">
    <text evidence="1">Belongs to the glycosyl hydrolase 32 family.</text>
</comment>
<feature type="compositionally biased region" description="Low complexity" evidence="5">
    <location>
        <begin position="74"/>
        <end position="92"/>
    </location>
</feature>
<dbReference type="InterPro" id="IPR023296">
    <property type="entry name" value="Glyco_hydro_beta-prop_sf"/>
</dbReference>
<dbReference type="SUPFAM" id="SSF75005">
    <property type="entry name" value="Arabinanase/levansucrase/invertase"/>
    <property type="match status" value="1"/>
</dbReference>
<evidence type="ECO:0000256" key="1">
    <source>
        <dbReference type="ARBA" id="ARBA00009902"/>
    </source>
</evidence>
<dbReference type="PANTHER" id="PTHR31953">
    <property type="entry name" value="BETA-FRUCTOFURANOSIDASE, INSOLUBLE ISOENZYME CWINV1-RELATED"/>
    <property type="match status" value="1"/>
</dbReference>
<reference evidence="7 8" key="1">
    <citation type="submission" date="2019-11" db="EMBL/GenBank/DDBJ databases">
        <title>Whole genome sequence of Oryza granulata.</title>
        <authorList>
            <person name="Li W."/>
        </authorList>
    </citation>
    <scope>NUCLEOTIDE SEQUENCE [LARGE SCALE GENOMIC DNA]</scope>
    <source>
        <strain evidence="8">cv. Menghai</strain>
        <tissue evidence="7">Leaf</tissue>
    </source>
</reference>
<dbReference type="Pfam" id="PF00251">
    <property type="entry name" value="Glyco_hydro_32N"/>
    <property type="match status" value="1"/>
</dbReference>
<sequence length="200" mass="22195">MLYTGLTGSPLTSSTNASVQIQCIAVPAQLDQTHANPILYPPPRIGDRDFRGPTTAWRDPSHRSLVHRHEHHASMAASPSPTRPPTSCALRAPPRPADPPRRGTWERIDFYPVAGGEGVDTTEAMYSRNKEVVHVMTASTDDDRHDYYALGRYTTRRRTRGLRWTPNADVGVGLRDDWGKFYASKTCASRMLARLTAASP</sequence>
<dbReference type="AlphaFoldDB" id="A0A6G1E521"/>
<keyword evidence="4" id="KW-0326">Glycosidase</keyword>
<dbReference type="Proteomes" id="UP000479710">
    <property type="component" value="Unassembled WGS sequence"/>
</dbReference>
<evidence type="ECO:0000256" key="5">
    <source>
        <dbReference type="SAM" id="MobiDB-lite"/>
    </source>
</evidence>
<accession>A0A6G1E521</accession>
<dbReference type="EC" id="3.2.1.26" evidence="2"/>
<evidence type="ECO:0000313" key="8">
    <source>
        <dbReference type="Proteomes" id="UP000479710"/>
    </source>
</evidence>
<dbReference type="GO" id="GO:0004564">
    <property type="term" value="F:beta-fructofuranosidase activity"/>
    <property type="evidence" value="ECO:0007669"/>
    <property type="project" value="UniProtKB-EC"/>
</dbReference>
<evidence type="ECO:0000259" key="6">
    <source>
        <dbReference type="Pfam" id="PF00251"/>
    </source>
</evidence>
<dbReference type="Gene3D" id="2.115.10.20">
    <property type="entry name" value="Glycosyl hydrolase domain, family 43"/>
    <property type="match status" value="1"/>
</dbReference>
<dbReference type="EMBL" id="SPHZ02000005">
    <property type="protein sequence ID" value="KAF0919761.1"/>
    <property type="molecule type" value="Genomic_DNA"/>
</dbReference>
<name>A0A6G1E521_9ORYZ</name>
<feature type="region of interest" description="Disordered" evidence="5">
    <location>
        <begin position="35"/>
        <end position="103"/>
    </location>
</feature>
<evidence type="ECO:0000256" key="4">
    <source>
        <dbReference type="ARBA" id="ARBA00023295"/>
    </source>
</evidence>
<organism evidence="7 8">
    <name type="scientific">Oryza meyeriana var. granulata</name>
    <dbReference type="NCBI Taxonomy" id="110450"/>
    <lineage>
        <taxon>Eukaryota</taxon>
        <taxon>Viridiplantae</taxon>
        <taxon>Streptophyta</taxon>
        <taxon>Embryophyta</taxon>
        <taxon>Tracheophyta</taxon>
        <taxon>Spermatophyta</taxon>
        <taxon>Magnoliopsida</taxon>
        <taxon>Liliopsida</taxon>
        <taxon>Poales</taxon>
        <taxon>Poaceae</taxon>
        <taxon>BOP clade</taxon>
        <taxon>Oryzoideae</taxon>
        <taxon>Oryzeae</taxon>
        <taxon>Oryzinae</taxon>
        <taxon>Oryza</taxon>
        <taxon>Oryza meyeriana</taxon>
    </lineage>
</organism>
<feature type="domain" description="Glycosyl hydrolase family 32 N-terminal" evidence="6">
    <location>
        <begin position="1"/>
        <end position="191"/>
    </location>
</feature>
<evidence type="ECO:0000313" key="7">
    <source>
        <dbReference type="EMBL" id="KAF0919761.1"/>
    </source>
</evidence>
<dbReference type="InterPro" id="IPR013148">
    <property type="entry name" value="Glyco_hydro_32_N"/>
</dbReference>
<dbReference type="InterPro" id="IPR050551">
    <property type="entry name" value="Fructan_Metab_Enzymes"/>
</dbReference>
<keyword evidence="8" id="KW-1185">Reference proteome</keyword>
<gene>
    <name evidence="7" type="ORF">E2562_031096</name>
</gene>
<dbReference type="OrthoDB" id="202537at2759"/>